<dbReference type="GO" id="GO:0043565">
    <property type="term" value="F:sequence-specific DNA binding"/>
    <property type="evidence" value="ECO:0007669"/>
    <property type="project" value="InterPro"/>
</dbReference>
<protein>
    <submittedName>
        <fullName evidence="5">Transcriptional regulator GlxA family with amidase domain</fullName>
    </submittedName>
</protein>
<dbReference type="InterPro" id="IPR029062">
    <property type="entry name" value="Class_I_gatase-like"/>
</dbReference>
<comment type="caution">
    <text evidence="5">The sequence shown here is derived from an EMBL/GenBank/DDBJ whole genome shotgun (WGS) entry which is preliminary data.</text>
</comment>
<dbReference type="InterPro" id="IPR050204">
    <property type="entry name" value="AraC_XylS_family_regulators"/>
</dbReference>
<dbReference type="EMBL" id="JACHKF010000001">
    <property type="protein sequence ID" value="MBB6567271.1"/>
    <property type="molecule type" value="Genomic_DNA"/>
</dbReference>
<dbReference type="RefSeq" id="WP_337796543.1">
    <property type="nucleotide sequence ID" value="NZ_BAAAGT010000003.1"/>
</dbReference>
<organism evidence="5 6">
    <name type="scientific">Kribbella sandramycini</name>
    <dbReference type="NCBI Taxonomy" id="60450"/>
    <lineage>
        <taxon>Bacteria</taxon>
        <taxon>Bacillati</taxon>
        <taxon>Actinomycetota</taxon>
        <taxon>Actinomycetes</taxon>
        <taxon>Propionibacteriales</taxon>
        <taxon>Kribbellaceae</taxon>
        <taxon>Kribbella</taxon>
    </lineage>
</organism>
<dbReference type="SUPFAM" id="SSF52317">
    <property type="entry name" value="Class I glutamine amidotransferase-like"/>
    <property type="match status" value="1"/>
</dbReference>
<keyword evidence="2" id="KW-0238">DNA-binding</keyword>
<evidence type="ECO:0000256" key="2">
    <source>
        <dbReference type="ARBA" id="ARBA00023125"/>
    </source>
</evidence>
<proteinExistence type="predicted"/>
<keyword evidence="3" id="KW-0804">Transcription</keyword>
<dbReference type="GO" id="GO:0003700">
    <property type="term" value="F:DNA-binding transcription factor activity"/>
    <property type="evidence" value="ECO:0007669"/>
    <property type="project" value="InterPro"/>
</dbReference>
<keyword evidence="1" id="KW-0805">Transcription regulation</keyword>
<reference evidence="5 6" key="1">
    <citation type="submission" date="2020-08" db="EMBL/GenBank/DDBJ databases">
        <title>Sequencing the genomes of 1000 actinobacteria strains.</title>
        <authorList>
            <person name="Klenk H.-P."/>
        </authorList>
    </citation>
    <scope>NUCLEOTIDE SEQUENCE [LARGE SCALE GENOMIC DNA]</scope>
    <source>
        <strain evidence="5 6">DSM 15626</strain>
    </source>
</reference>
<dbReference type="Gene3D" id="3.40.50.880">
    <property type="match status" value="1"/>
</dbReference>
<accession>A0A841SB59</accession>
<evidence type="ECO:0000313" key="6">
    <source>
        <dbReference type="Proteomes" id="UP000553957"/>
    </source>
</evidence>
<dbReference type="Pfam" id="PF00165">
    <property type="entry name" value="HTH_AraC"/>
    <property type="match status" value="1"/>
</dbReference>
<dbReference type="InterPro" id="IPR009057">
    <property type="entry name" value="Homeodomain-like_sf"/>
</dbReference>
<evidence type="ECO:0000313" key="5">
    <source>
        <dbReference type="EMBL" id="MBB6567271.1"/>
    </source>
</evidence>
<evidence type="ECO:0000256" key="3">
    <source>
        <dbReference type="ARBA" id="ARBA00023163"/>
    </source>
</evidence>
<gene>
    <name evidence="5" type="ORF">HNR71_002908</name>
</gene>
<evidence type="ECO:0000259" key="4">
    <source>
        <dbReference type="PROSITE" id="PS01124"/>
    </source>
</evidence>
<dbReference type="InterPro" id="IPR018060">
    <property type="entry name" value="HTH_AraC"/>
</dbReference>
<dbReference type="SUPFAM" id="SSF46689">
    <property type="entry name" value="Homeodomain-like"/>
    <property type="match status" value="1"/>
</dbReference>
<dbReference type="Gene3D" id="1.10.10.60">
    <property type="entry name" value="Homeodomain-like"/>
    <property type="match status" value="1"/>
</dbReference>
<dbReference type="AlphaFoldDB" id="A0A841SB59"/>
<sequence length="107" mass="11465">MAGAGSGTGYDLCLQLVRADHGSAYAARIARRMVMPPHREGGQVQYRADDEPPPGESLGALLDWVSEHLAEPIGVNDLAAQLNVSPRTLARRFSDQLGTTPGQWLLA</sequence>
<name>A0A841SB59_9ACTN</name>
<evidence type="ECO:0000256" key="1">
    <source>
        <dbReference type="ARBA" id="ARBA00023015"/>
    </source>
</evidence>
<dbReference type="Proteomes" id="UP000553957">
    <property type="component" value="Unassembled WGS sequence"/>
</dbReference>
<feature type="domain" description="HTH araC/xylS-type" evidence="4">
    <location>
        <begin position="59"/>
        <end position="107"/>
    </location>
</feature>
<dbReference type="PROSITE" id="PS01124">
    <property type="entry name" value="HTH_ARAC_FAMILY_2"/>
    <property type="match status" value="1"/>
</dbReference>
<dbReference type="PANTHER" id="PTHR46796">
    <property type="entry name" value="HTH-TYPE TRANSCRIPTIONAL ACTIVATOR RHAS-RELATED"/>
    <property type="match status" value="1"/>
</dbReference>